<keyword evidence="2" id="KW-0808">Transferase</keyword>
<accession>S0FKY6</accession>
<dbReference type="STRING" id="1195236.CTER_3214"/>
<reference evidence="2 3" key="1">
    <citation type="journal article" date="2013" name="Genome Announc.">
        <title>Draft Genome Sequence of the Cellulolytic, Mesophilic, Anaerobic Bacterium Clostridium termitidis Strain CT1112 (DSM 5398).</title>
        <authorList>
            <person name="Lal S."/>
            <person name="Ramachandran U."/>
            <person name="Zhang X."/>
            <person name="Munir R."/>
            <person name="Sparling R."/>
            <person name="Levin D.B."/>
        </authorList>
    </citation>
    <scope>NUCLEOTIDE SEQUENCE [LARGE SCALE GENOMIC DNA]</scope>
    <source>
        <strain evidence="2 3">CT1112</strain>
    </source>
</reference>
<dbReference type="PANTHER" id="PTHR21064:SF5">
    <property type="entry name" value="SLR1880 PROTEIN"/>
    <property type="match status" value="1"/>
</dbReference>
<evidence type="ECO:0000313" key="3">
    <source>
        <dbReference type="Proteomes" id="UP000014155"/>
    </source>
</evidence>
<dbReference type="InterPro" id="IPR002575">
    <property type="entry name" value="Aminoglycoside_PTrfase"/>
</dbReference>
<dbReference type="Pfam" id="PF01636">
    <property type="entry name" value="APH"/>
    <property type="match status" value="1"/>
</dbReference>
<keyword evidence="3" id="KW-1185">Reference proteome</keyword>
<dbReference type="InterPro" id="IPR050249">
    <property type="entry name" value="Pseudomonas-type_ThrB"/>
</dbReference>
<evidence type="ECO:0000259" key="1">
    <source>
        <dbReference type="Pfam" id="PF01636"/>
    </source>
</evidence>
<feature type="domain" description="Aminoglycoside phosphotransferase" evidence="1">
    <location>
        <begin position="31"/>
        <end position="272"/>
    </location>
</feature>
<sequence>MPDKAEIDFKGIVAGFRFDGEFIDAIPYGFGHINDTYAASFRKNDGTQHRYILQRINTNIFKNPEQLMSNIEKVTNHLKQKLISRGSDYRRQTLNLVYTVTGKSFLRTGDNKYWRAYEFIEGARTYQIVENEEHLYNAGNAFGRFQNLLEDFKADSLYEVIPDFHNTRKRFQAFSEAVKADAFGRAVKVKTEIEFANKRAEETGKIVELLQNGKLPVRVTHNDTKFNNVMIDDETGEGICVVDLDTVMPGSALYDFGDAIRSGTNPADEDERDLSKVCMDLRLFEKYTNGYLDATREVLTDTEVELLPLSAKLMTLECGIRFLTDYLSGDVYFKIHREEHNLDRCRTQFKMVEDMENKWDKMHSIVNLYR</sequence>
<gene>
    <name evidence="2" type="ORF">CTER_3214</name>
</gene>
<dbReference type="Proteomes" id="UP000014155">
    <property type="component" value="Unassembled WGS sequence"/>
</dbReference>
<dbReference type="PATRIC" id="fig|1195236.3.peg.3437"/>
<protein>
    <submittedName>
        <fullName evidence="2">Phosphotransferase enzyme family</fullName>
    </submittedName>
</protein>
<dbReference type="InterPro" id="IPR011009">
    <property type="entry name" value="Kinase-like_dom_sf"/>
</dbReference>
<dbReference type="GO" id="GO:0016740">
    <property type="term" value="F:transferase activity"/>
    <property type="evidence" value="ECO:0007669"/>
    <property type="project" value="UniProtKB-KW"/>
</dbReference>
<dbReference type="EMBL" id="AORV01000044">
    <property type="protein sequence ID" value="EMS70981.1"/>
    <property type="molecule type" value="Genomic_DNA"/>
</dbReference>
<dbReference type="SUPFAM" id="SSF56112">
    <property type="entry name" value="Protein kinase-like (PK-like)"/>
    <property type="match status" value="1"/>
</dbReference>
<proteinExistence type="predicted"/>
<evidence type="ECO:0000313" key="2">
    <source>
        <dbReference type="EMBL" id="EMS70981.1"/>
    </source>
</evidence>
<organism evidence="2 3">
    <name type="scientific">Ruminiclostridium cellobioparum subsp. termitidis CT1112</name>
    <dbReference type="NCBI Taxonomy" id="1195236"/>
    <lineage>
        <taxon>Bacteria</taxon>
        <taxon>Bacillati</taxon>
        <taxon>Bacillota</taxon>
        <taxon>Clostridia</taxon>
        <taxon>Eubacteriales</taxon>
        <taxon>Oscillospiraceae</taxon>
        <taxon>Ruminiclostridium</taxon>
    </lineage>
</organism>
<dbReference type="AlphaFoldDB" id="S0FKY6"/>
<dbReference type="PANTHER" id="PTHR21064">
    <property type="entry name" value="AMINOGLYCOSIDE PHOSPHOTRANSFERASE DOMAIN-CONTAINING PROTEIN-RELATED"/>
    <property type="match status" value="1"/>
</dbReference>
<dbReference type="Gene3D" id="3.90.1200.10">
    <property type="match status" value="1"/>
</dbReference>
<dbReference type="eggNOG" id="COG2334">
    <property type="taxonomic scope" value="Bacteria"/>
</dbReference>
<comment type="caution">
    <text evidence="2">The sequence shown here is derived from an EMBL/GenBank/DDBJ whole genome shotgun (WGS) entry which is preliminary data.</text>
</comment>
<dbReference type="RefSeq" id="WP_004627220.1">
    <property type="nucleotide sequence ID" value="NZ_AORV01000044.1"/>
</dbReference>
<name>S0FKY6_RUMCE</name>